<protein>
    <submittedName>
        <fullName evidence="6">Lipopolysaccharide export system protein LptA</fullName>
    </submittedName>
</protein>
<dbReference type="Proteomes" id="UP000051681">
    <property type="component" value="Unassembled WGS sequence"/>
</dbReference>
<feature type="signal peptide" evidence="4">
    <location>
        <begin position="1"/>
        <end position="32"/>
    </location>
</feature>
<evidence type="ECO:0000256" key="3">
    <source>
        <dbReference type="ARBA" id="ARBA00022764"/>
    </source>
</evidence>
<accession>A0A0P1HBV7</accession>
<feature type="domain" description="Organic solvent tolerance-like N-terminal" evidence="5">
    <location>
        <begin position="50"/>
        <end position="154"/>
    </location>
</feature>
<keyword evidence="1" id="KW-0813">Transport</keyword>
<dbReference type="GO" id="GO:0015920">
    <property type="term" value="P:lipopolysaccharide transport"/>
    <property type="evidence" value="ECO:0007669"/>
    <property type="project" value="InterPro"/>
</dbReference>
<reference evidence="6 7" key="1">
    <citation type="submission" date="2015-09" db="EMBL/GenBank/DDBJ databases">
        <authorList>
            <consortium name="Swine Surveillance"/>
        </authorList>
    </citation>
    <scope>NUCLEOTIDE SEQUENCE [LARGE SCALE GENOMIC DNA]</scope>
    <source>
        <strain evidence="6 7">CECT 8383</strain>
    </source>
</reference>
<evidence type="ECO:0000256" key="4">
    <source>
        <dbReference type="SAM" id="SignalP"/>
    </source>
</evidence>
<dbReference type="RefSeq" id="WP_231725075.1">
    <property type="nucleotide sequence ID" value="NZ_CYSF01000007.1"/>
</dbReference>
<dbReference type="GO" id="GO:0009279">
    <property type="term" value="C:cell outer membrane"/>
    <property type="evidence" value="ECO:0007669"/>
    <property type="project" value="TreeGrafter"/>
</dbReference>
<dbReference type="STRING" id="340021.TM5383_01530"/>
<sequence length="170" mass="17332">MTRAKMFKFLAPLALTMVAALTLPLAPTSALAQELAFGSTRPSPDTPVSVSADALSVNQEDGTATFTGNVVIEQGDMILSAATVLVVYKEDSQKIASLQASGGVTMASGKDAAEAQNADYDIDAGIVVLTGNVLLTQGENAITGEKVTIDIDAGTATAGGRVRTTLQTGN</sequence>
<evidence type="ECO:0000259" key="5">
    <source>
        <dbReference type="Pfam" id="PF03968"/>
    </source>
</evidence>
<dbReference type="Gene3D" id="2.60.450.10">
    <property type="entry name" value="Lipopolysaccharide (LPS) transport protein A like domain"/>
    <property type="match status" value="1"/>
</dbReference>
<organism evidence="6 7">
    <name type="scientific">Thalassovita mediterranea</name>
    <dbReference type="NCBI Taxonomy" id="340021"/>
    <lineage>
        <taxon>Bacteria</taxon>
        <taxon>Pseudomonadati</taxon>
        <taxon>Pseudomonadota</taxon>
        <taxon>Alphaproteobacteria</taxon>
        <taxon>Rhodobacterales</taxon>
        <taxon>Roseobacteraceae</taxon>
        <taxon>Thalassovita</taxon>
    </lineage>
</organism>
<evidence type="ECO:0000256" key="1">
    <source>
        <dbReference type="ARBA" id="ARBA00022448"/>
    </source>
</evidence>
<evidence type="ECO:0000313" key="7">
    <source>
        <dbReference type="Proteomes" id="UP000051681"/>
    </source>
</evidence>
<dbReference type="PANTHER" id="PTHR36504:SF1">
    <property type="entry name" value="LIPOPOLYSACCHARIDE EXPORT SYSTEM PROTEIN LPTA"/>
    <property type="match status" value="1"/>
</dbReference>
<dbReference type="InterPro" id="IPR052037">
    <property type="entry name" value="LPS_export_LptA"/>
</dbReference>
<dbReference type="InterPro" id="IPR005653">
    <property type="entry name" value="OstA-like_N"/>
</dbReference>
<dbReference type="Pfam" id="PF03968">
    <property type="entry name" value="LptD_N"/>
    <property type="match status" value="1"/>
</dbReference>
<evidence type="ECO:0000256" key="2">
    <source>
        <dbReference type="ARBA" id="ARBA00022729"/>
    </source>
</evidence>
<name>A0A0P1HBV7_9RHOB</name>
<evidence type="ECO:0000313" key="6">
    <source>
        <dbReference type="EMBL" id="CUH84322.1"/>
    </source>
</evidence>
<keyword evidence="2 4" id="KW-0732">Signal</keyword>
<feature type="chain" id="PRO_5006064255" evidence="4">
    <location>
        <begin position="33"/>
        <end position="170"/>
    </location>
</feature>
<dbReference type="NCBIfam" id="TIGR03002">
    <property type="entry name" value="outer_YhbN_LptA"/>
    <property type="match status" value="1"/>
</dbReference>
<keyword evidence="3" id="KW-0574">Periplasm</keyword>
<dbReference type="PANTHER" id="PTHR36504">
    <property type="entry name" value="LIPOPOLYSACCHARIDE EXPORT SYSTEM PROTEIN LPTA"/>
    <property type="match status" value="1"/>
</dbReference>
<dbReference type="InterPro" id="IPR014340">
    <property type="entry name" value="LptA"/>
</dbReference>
<dbReference type="GO" id="GO:0017089">
    <property type="term" value="F:glycolipid transfer activity"/>
    <property type="evidence" value="ECO:0007669"/>
    <property type="project" value="TreeGrafter"/>
</dbReference>
<dbReference type="GO" id="GO:0030288">
    <property type="term" value="C:outer membrane-bounded periplasmic space"/>
    <property type="evidence" value="ECO:0007669"/>
    <property type="project" value="TreeGrafter"/>
</dbReference>
<dbReference type="AlphaFoldDB" id="A0A0P1HBV7"/>
<gene>
    <name evidence="6" type="primary">lptA</name>
    <name evidence="6" type="ORF">TM5383_01530</name>
</gene>
<proteinExistence type="predicted"/>
<dbReference type="GO" id="GO:0001530">
    <property type="term" value="F:lipopolysaccharide binding"/>
    <property type="evidence" value="ECO:0007669"/>
    <property type="project" value="InterPro"/>
</dbReference>
<dbReference type="EMBL" id="CYSF01000007">
    <property type="protein sequence ID" value="CUH84322.1"/>
    <property type="molecule type" value="Genomic_DNA"/>
</dbReference>
<keyword evidence="7" id="KW-1185">Reference proteome</keyword>